<evidence type="ECO:0000259" key="3">
    <source>
        <dbReference type="Pfam" id="PF07486"/>
    </source>
</evidence>
<accession>A0A3N1XHS7</accession>
<dbReference type="RefSeq" id="WP_123610019.1">
    <property type="nucleotide sequence ID" value="NZ_RJVG01000008.1"/>
</dbReference>
<feature type="signal peptide" evidence="2">
    <location>
        <begin position="1"/>
        <end position="26"/>
    </location>
</feature>
<feature type="domain" description="Cell wall hydrolase SleB" evidence="3">
    <location>
        <begin position="133"/>
        <end position="237"/>
    </location>
</feature>
<dbReference type="Pfam" id="PF07486">
    <property type="entry name" value="Hydrolase_2"/>
    <property type="match status" value="1"/>
</dbReference>
<evidence type="ECO:0000256" key="1">
    <source>
        <dbReference type="SAM" id="Coils"/>
    </source>
</evidence>
<evidence type="ECO:0000313" key="4">
    <source>
        <dbReference type="EMBL" id="ROR26300.1"/>
    </source>
</evidence>
<dbReference type="AlphaFoldDB" id="A0A3N1XHS7"/>
<proteinExistence type="predicted"/>
<dbReference type="EMBL" id="RJVG01000008">
    <property type="protein sequence ID" value="ROR26300.1"/>
    <property type="molecule type" value="Genomic_DNA"/>
</dbReference>
<dbReference type="InterPro" id="IPR011105">
    <property type="entry name" value="Cell_wall_hydrolase_SleB"/>
</dbReference>
<name>A0A3N1XHS7_9FIRM</name>
<keyword evidence="2" id="KW-0732">Signal</keyword>
<gene>
    <name evidence="4" type="ORF">EDD66_10822</name>
</gene>
<dbReference type="Gene3D" id="1.10.10.2520">
    <property type="entry name" value="Cell wall hydrolase SleB, domain 1"/>
    <property type="match status" value="1"/>
</dbReference>
<evidence type="ECO:0000256" key="2">
    <source>
        <dbReference type="SAM" id="SignalP"/>
    </source>
</evidence>
<keyword evidence="1" id="KW-0175">Coiled coil</keyword>
<feature type="chain" id="PRO_5017944459" evidence="2">
    <location>
        <begin position="27"/>
        <end position="238"/>
    </location>
</feature>
<organism evidence="4 5">
    <name type="scientific">Mobilisporobacter senegalensis</name>
    <dbReference type="NCBI Taxonomy" id="1329262"/>
    <lineage>
        <taxon>Bacteria</taxon>
        <taxon>Bacillati</taxon>
        <taxon>Bacillota</taxon>
        <taxon>Clostridia</taxon>
        <taxon>Lachnospirales</taxon>
        <taxon>Lachnospiraceae</taxon>
        <taxon>Mobilisporobacter</taxon>
    </lineage>
</organism>
<feature type="coiled-coil region" evidence="1">
    <location>
        <begin position="64"/>
        <end position="105"/>
    </location>
</feature>
<comment type="caution">
    <text evidence="4">The sequence shown here is derived from an EMBL/GenBank/DDBJ whole genome shotgun (WGS) entry which is preliminary data.</text>
</comment>
<sequence length="238" mass="26013">MKTKKLLIGFLAGVLLLGSADIRALAAETTETETVVDSTITTTTETALEATDTETTDTNTEVTLTEEEKIAAEKEAAEKAAEEKKAEEEAKAKAAAEKKTAAKKAALKKKQTAEYNKQVKYLAALIYTEAGNQPYKGKVAVANVVLNRVGSKKITAEKIRDVIYAPNQFSVVRNGSFERALNNYNDFDSAQEKDCIKAAKAALEGKNYVGGREYFTRYTRSLASSYPSGVKIGDHYFW</sequence>
<dbReference type="Proteomes" id="UP000273083">
    <property type="component" value="Unassembled WGS sequence"/>
</dbReference>
<keyword evidence="5" id="KW-1185">Reference proteome</keyword>
<dbReference type="InterPro" id="IPR042047">
    <property type="entry name" value="SleB_dom1"/>
</dbReference>
<dbReference type="GO" id="GO:0016787">
    <property type="term" value="F:hydrolase activity"/>
    <property type="evidence" value="ECO:0007669"/>
    <property type="project" value="InterPro"/>
</dbReference>
<reference evidence="4 5" key="1">
    <citation type="submission" date="2018-11" db="EMBL/GenBank/DDBJ databases">
        <title>Genomic Encyclopedia of Type Strains, Phase IV (KMG-IV): sequencing the most valuable type-strain genomes for metagenomic binning, comparative biology and taxonomic classification.</title>
        <authorList>
            <person name="Goeker M."/>
        </authorList>
    </citation>
    <scope>NUCLEOTIDE SEQUENCE [LARGE SCALE GENOMIC DNA]</scope>
    <source>
        <strain evidence="4 5">DSM 26537</strain>
    </source>
</reference>
<evidence type="ECO:0000313" key="5">
    <source>
        <dbReference type="Proteomes" id="UP000273083"/>
    </source>
</evidence>
<dbReference type="OrthoDB" id="9785345at2"/>
<protein>
    <submittedName>
        <fullName evidence="4">N-acetylmuramoyl-L-alanine amidase</fullName>
    </submittedName>
</protein>